<proteinExistence type="predicted"/>
<keyword evidence="6" id="KW-0067">ATP-binding</keyword>
<evidence type="ECO:0000256" key="7">
    <source>
        <dbReference type="ARBA" id="ARBA00022989"/>
    </source>
</evidence>
<evidence type="ECO:0000256" key="6">
    <source>
        <dbReference type="ARBA" id="ARBA00022840"/>
    </source>
</evidence>
<dbReference type="InterPro" id="IPR005074">
    <property type="entry name" value="Peptidase_C39"/>
</dbReference>
<evidence type="ECO:0000256" key="5">
    <source>
        <dbReference type="ARBA" id="ARBA00022741"/>
    </source>
</evidence>
<dbReference type="RefSeq" id="WP_221035262.1">
    <property type="nucleotide sequence ID" value="NZ_CP054160.3"/>
</dbReference>
<dbReference type="PROSITE" id="PS00211">
    <property type="entry name" value="ABC_TRANSPORTER_1"/>
    <property type="match status" value="1"/>
</dbReference>
<evidence type="ECO:0000256" key="4">
    <source>
        <dbReference type="ARBA" id="ARBA00022692"/>
    </source>
</evidence>
<dbReference type="PROSITE" id="PS50990">
    <property type="entry name" value="PEPTIDASE_C39"/>
    <property type="match status" value="1"/>
</dbReference>
<dbReference type="Proteomes" id="UP000503464">
    <property type="component" value="Chromosome"/>
</dbReference>
<gene>
    <name evidence="13" type="ORF">G9399_04805</name>
</gene>
<dbReference type="SMART" id="SM00382">
    <property type="entry name" value="AAA"/>
    <property type="match status" value="1"/>
</dbReference>
<evidence type="ECO:0000313" key="14">
    <source>
        <dbReference type="Proteomes" id="UP000503464"/>
    </source>
</evidence>
<organism evidence="13 14">
    <name type="scientific">Serratia fonticola</name>
    <dbReference type="NCBI Taxonomy" id="47917"/>
    <lineage>
        <taxon>Bacteria</taxon>
        <taxon>Pseudomonadati</taxon>
        <taxon>Pseudomonadota</taxon>
        <taxon>Gammaproteobacteria</taxon>
        <taxon>Enterobacterales</taxon>
        <taxon>Yersiniaceae</taxon>
        <taxon>Serratia</taxon>
    </lineage>
</organism>
<sequence length="720" mass="79939">MEWTEHLHLNLHWRRRLPLIRQTESAECGVACLAMVAGWHGYRIDLPSLRARFSVSTQGMTFVHLMECAQILKLTGRAVRLELEELSQLTVPCILHWDLNHFVVLKRVRGNEIELHDPARGAVNMSLVQANRHFTGVALELTPTHDFEPRDERKKVRLTELVGKTVGLKAALARIFCFALALEVLALLSPLINQIVIDEVLVALDDSLLVLIVIAMLLMSATQTLIGLARQWATITMAVNFNMQWTANVFHHLLRLPIDWFEKRDIGNVSAKFDAVDTIQDTLTTSILEAMLDVLLVVGTLGMMLLYSVSLSMLALGAALIYGLLRVLWFRTLRRAAEDSWTAGTLESSHFLETLHGMLSLRVNGALTQRESAWRNLNIARRNSQLREHKLAIGYDIINQIIGSLVGAAVLWFGANAVLSGSFSIGMLVAYMSFQGRFSASINGLIDKAFAWRMLDVYNERLADIVLTQKEGGAQEAESLTVAFPKQREDRPVVELENITFRYGQGGNDILAGAALRIMPGEVVALVGRSGCGKTTLAKILLGLYPPTAGRLQVFGIDHHHAGYRQVRQMIGAVMQEDRLFRGAILDNITFFSQHSDLDWAQHCAQLAQLHEDIIALPMGYQTLIGEMGNSLSGGQKQRLLLARALYKRPRLLILDEATSHLDVTNEILIGSTLRNLGLTILLIAHRPETIASADRVVELDAGRLVVPSCASADNGHLEE</sequence>
<dbReference type="InterPro" id="IPR011527">
    <property type="entry name" value="ABC1_TM_dom"/>
</dbReference>
<feature type="transmembrane region" description="Helical" evidence="9">
    <location>
        <begin position="171"/>
        <end position="196"/>
    </location>
</feature>
<dbReference type="GO" id="GO:0008234">
    <property type="term" value="F:cysteine-type peptidase activity"/>
    <property type="evidence" value="ECO:0007669"/>
    <property type="project" value="InterPro"/>
</dbReference>
<dbReference type="InterPro" id="IPR003593">
    <property type="entry name" value="AAA+_ATPase"/>
</dbReference>
<feature type="domain" description="ABC transmembrane type-1" evidence="11">
    <location>
        <begin position="175"/>
        <end position="447"/>
    </location>
</feature>
<keyword evidence="8 9" id="KW-0472">Membrane</keyword>
<keyword evidence="3" id="KW-1003">Cell membrane</keyword>
<evidence type="ECO:0000259" key="11">
    <source>
        <dbReference type="PROSITE" id="PS50929"/>
    </source>
</evidence>
<evidence type="ECO:0000256" key="2">
    <source>
        <dbReference type="ARBA" id="ARBA00022448"/>
    </source>
</evidence>
<dbReference type="Gene3D" id="1.20.1560.10">
    <property type="entry name" value="ABC transporter type 1, transmembrane domain"/>
    <property type="match status" value="1"/>
</dbReference>
<dbReference type="PROSITE" id="PS50893">
    <property type="entry name" value="ABC_TRANSPORTER_2"/>
    <property type="match status" value="1"/>
</dbReference>
<dbReference type="SUPFAM" id="SSF90123">
    <property type="entry name" value="ABC transporter transmembrane region"/>
    <property type="match status" value="1"/>
</dbReference>
<accession>A0AAE7VJ85</accession>
<dbReference type="AlphaFoldDB" id="A0AAE7VJ85"/>
<feature type="transmembrane region" description="Helical" evidence="9">
    <location>
        <begin position="290"/>
        <end position="307"/>
    </location>
</feature>
<evidence type="ECO:0000313" key="13">
    <source>
        <dbReference type="EMBL" id="QXT42520.1"/>
    </source>
</evidence>
<dbReference type="GO" id="GO:0034040">
    <property type="term" value="F:ATPase-coupled lipid transmembrane transporter activity"/>
    <property type="evidence" value="ECO:0007669"/>
    <property type="project" value="TreeGrafter"/>
</dbReference>
<feature type="transmembrane region" description="Helical" evidence="9">
    <location>
        <begin position="313"/>
        <end position="330"/>
    </location>
</feature>
<evidence type="ECO:0000259" key="10">
    <source>
        <dbReference type="PROSITE" id="PS50893"/>
    </source>
</evidence>
<feature type="domain" description="Peptidase C39" evidence="12">
    <location>
        <begin position="22"/>
        <end position="141"/>
    </location>
</feature>
<reference evidence="14" key="1">
    <citation type="submission" date="2020-03" db="EMBL/GenBank/DDBJ databases">
        <title>Genome sequences of seven Enterobacteriaceae strains isolated from Canadian wastewater treatment facilities.</title>
        <authorList>
            <person name="Huang H."/>
            <person name="Chmara J.T."/>
            <person name="Duceppe M.-O."/>
        </authorList>
    </citation>
    <scope>NUCLEOTIDE SEQUENCE [LARGE SCALE GENOMIC DNA]</scope>
    <source>
        <strain evidence="14">Biosolid 3</strain>
    </source>
</reference>
<dbReference type="Pfam" id="PF03412">
    <property type="entry name" value="Peptidase_C39"/>
    <property type="match status" value="1"/>
</dbReference>
<dbReference type="Gene3D" id="3.40.50.300">
    <property type="entry name" value="P-loop containing nucleotide triphosphate hydrolases"/>
    <property type="match status" value="1"/>
</dbReference>
<dbReference type="GO" id="GO:0140359">
    <property type="term" value="F:ABC-type transporter activity"/>
    <property type="evidence" value="ECO:0007669"/>
    <property type="project" value="InterPro"/>
</dbReference>
<keyword evidence="7 9" id="KW-1133">Transmembrane helix</keyword>
<evidence type="ECO:0000256" key="3">
    <source>
        <dbReference type="ARBA" id="ARBA00022475"/>
    </source>
</evidence>
<dbReference type="Gene3D" id="3.90.70.10">
    <property type="entry name" value="Cysteine proteinases"/>
    <property type="match status" value="1"/>
</dbReference>
<dbReference type="GO" id="GO:0006508">
    <property type="term" value="P:proteolysis"/>
    <property type="evidence" value="ECO:0007669"/>
    <property type="project" value="InterPro"/>
</dbReference>
<dbReference type="PROSITE" id="PS50929">
    <property type="entry name" value="ABC_TM1F"/>
    <property type="match status" value="1"/>
</dbReference>
<dbReference type="FunFam" id="3.40.50.300:FF:000299">
    <property type="entry name" value="ABC transporter ATP-binding protein/permease"/>
    <property type="match status" value="1"/>
</dbReference>
<dbReference type="EMBL" id="CP054160">
    <property type="protein sequence ID" value="QXT42520.1"/>
    <property type="molecule type" value="Genomic_DNA"/>
</dbReference>
<dbReference type="GO" id="GO:0016887">
    <property type="term" value="F:ATP hydrolysis activity"/>
    <property type="evidence" value="ECO:0007669"/>
    <property type="project" value="InterPro"/>
</dbReference>
<evidence type="ECO:0000259" key="12">
    <source>
        <dbReference type="PROSITE" id="PS50990"/>
    </source>
</evidence>
<evidence type="ECO:0000256" key="1">
    <source>
        <dbReference type="ARBA" id="ARBA00004651"/>
    </source>
</evidence>
<dbReference type="CDD" id="cd18567">
    <property type="entry name" value="ABC_6TM_CvaB_RaxB_like"/>
    <property type="match status" value="1"/>
</dbReference>
<dbReference type="SUPFAM" id="SSF52540">
    <property type="entry name" value="P-loop containing nucleoside triphosphate hydrolases"/>
    <property type="match status" value="1"/>
</dbReference>
<keyword evidence="4 9" id="KW-0812">Transmembrane</keyword>
<dbReference type="InterPro" id="IPR003439">
    <property type="entry name" value="ABC_transporter-like_ATP-bd"/>
</dbReference>
<dbReference type="Pfam" id="PF00005">
    <property type="entry name" value="ABC_tran"/>
    <property type="match status" value="1"/>
</dbReference>
<dbReference type="InterPro" id="IPR017871">
    <property type="entry name" value="ABC_transporter-like_CS"/>
</dbReference>
<dbReference type="GO" id="GO:0005524">
    <property type="term" value="F:ATP binding"/>
    <property type="evidence" value="ECO:0007669"/>
    <property type="project" value="UniProtKB-KW"/>
</dbReference>
<dbReference type="Pfam" id="PF00664">
    <property type="entry name" value="ABC_membrane"/>
    <property type="match status" value="1"/>
</dbReference>
<dbReference type="CDD" id="cd02419">
    <property type="entry name" value="Peptidase_C39C"/>
    <property type="match status" value="1"/>
</dbReference>
<name>A0AAE7VJ85_SERFO</name>
<dbReference type="InterPro" id="IPR039421">
    <property type="entry name" value="Type_1_exporter"/>
</dbReference>
<feature type="transmembrane region" description="Helical" evidence="9">
    <location>
        <begin position="391"/>
        <end position="411"/>
    </location>
</feature>
<dbReference type="PANTHER" id="PTHR24221">
    <property type="entry name" value="ATP-BINDING CASSETTE SUB-FAMILY B"/>
    <property type="match status" value="1"/>
</dbReference>
<dbReference type="InterPro" id="IPR036640">
    <property type="entry name" value="ABC1_TM_sf"/>
</dbReference>
<evidence type="ECO:0000256" key="9">
    <source>
        <dbReference type="SAM" id="Phobius"/>
    </source>
</evidence>
<dbReference type="GO" id="GO:0005886">
    <property type="term" value="C:plasma membrane"/>
    <property type="evidence" value="ECO:0007669"/>
    <property type="project" value="UniProtKB-SubCell"/>
</dbReference>
<comment type="subcellular location">
    <subcellularLocation>
        <location evidence="1">Cell membrane</location>
        <topology evidence="1">Multi-pass membrane protein</topology>
    </subcellularLocation>
</comment>
<dbReference type="PANTHER" id="PTHR24221:SF606">
    <property type="entry name" value="COLICIN V SECRETION-PROCESSING ATP-BINDING PROTEIN"/>
    <property type="match status" value="1"/>
</dbReference>
<feature type="domain" description="ABC transporter" evidence="10">
    <location>
        <begin position="494"/>
        <end position="720"/>
    </location>
</feature>
<keyword evidence="5" id="KW-0547">Nucleotide-binding</keyword>
<dbReference type="InterPro" id="IPR033838">
    <property type="entry name" value="CvaB_peptidase"/>
</dbReference>
<protein>
    <submittedName>
        <fullName evidence="13">Peptidase domain-containing ABC transporter</fullName>
    </submittedName>
</protein>
<dbReference type="InterPro" id="IPR027417">
    <property type="entry name" value="P-loop_NTPase"/>
</dbReference>
<feature type="transmembrane region" description="Helical" evidence="9">
    <location>
        <begin position="208"/>
        <end position="228"/>
    </location>
</feature>
<evidence type="ECO:0000256" key="8">
    <source>
        <dbReference type="ARBA" id="ARBA00023136"/>
    </source>
</evidence>
<keyword evidence="2" id="KW-0813">Transport</keyword>